<evidence type="ECO:0000256" key="6">
    <source>
        <dbReference type="ARBA" id="ARBA00023136"/>
    </source>
</evidence>
<dbReference type="GO" id="GO:0035673">
    <property type="term" value="F:oligopeptide transmembrane transporter activity"/>
    <property type="evidence" value="ECO:0007669"/>
    <property type="project" value="InterPro"/>
</dbReference>
<dbReference type="PANTHER" id="PTHR31645">
    <property type="entry name" value="OLIGOPEPTIDE TRANSPORTER YGL114W-RELATED"/>
    <property type="match status" value="1"/>
</dbReference>
<keyword evidence="6 8" id="KW-0472">Membrane</keyword>
<feature type="transmembrane region" description="Helical" evidence="8">
    <location>
        <begin position="427"/>
        <end position="449"/>
    </location>
</feature>
<evidence type="ECO:0000256" key="5">
    <source>
        <dbReference type="ARBA" id="ARBA00022989"/>
    </source>
</evidence>
<feature type="transmembrane region" description="Helical" evidence="8">
    <location>
        <begin position="461"/>
        <end position="494"/>
    </location>
</feature>
<evidence type="ECO:0000256" key="1">
    <source>
        <dbReference type="ARBA" id="ARBA00004141"/>
    </source>
</evidence>
<dbReference type="PANTHER" id="PTHR31645:SF76">
    <property type="entry name" value="METAL-NICOTIANAMINE TRANSPORTER YSL8-RELATED"/>
    <property type="match status" value="1"/>
</dbReference>
<organism evidence="9 10">
    <name type="scientific">Carya illinoinensis</name>
    <name type="common">Pecan</name>
    <dbReference type="NCBI Taxonomy" id="32201"/>
    <lineage>
        <taxon>Eukaryota</taxon>
        <taxon>Viridiplantae</taxon>
        <taxon>Streptophyta</taxon>
        <taxon>Embryophyta</taxon>
        <taxon>Tracheophyta</taxon>
        <taxon>Spermatophyta</taxon>
        <taxon>Magnoliopsida</taxon>
        <taxon>eudicotyledons</taxon>
        <taxon>Gunneridae</taxon>
        <taxon>Pentapetalae</taxon>
        <taxon>rosids</taxon>
        <taxon>fabids</taxon>
        <taxon>Fagales</taxon>
        <taxon>Juglandaceae</taxon>
        <taxon>Carya</taxon>
    </lineage>
</organism>
<reference evidence="9" key="1">
    <citation type="submission" date="2021-01" db="EMBL/GenBank/DDBJ databases">
        <authorList>
            <person name="Lovell J.T."/>
            <person name="Bentley N."/>
            <person name="Bhattarai G."/>
            <person name="Jenkins J.W."/>
            <person name="Sreedasyam A."/>
            <person name="Alarcon Y."/>
            <person name="Bock C."/>
            <person name="Boston L."/>
            <person name="Carlson J."/>
            <person name="Cervantes K."/>
            <person name="Clermont K."/>
            <person name="Krom N."/>
            <person name="Kubenka K."/>
            <person name="Mamidi S."/>
            <person name="Mattison C."/>
            <person name="Monteros M."/>
            <person name="Pisani C."/>
            <person name="Plott C."/>
            <person name="Rajasekar S."/>
            <person name="Rhein H.S."/>
            <person name="Rohla C."/>
            <person name="Song M."/>
            <person name="Hilaire R.S."/>
            <person name="Shu S."/>
            <person name="Wells L."/>
            <person name="Wang X."/>
            <person name="Webber J."/>
            <person name="Heerema R.J."/>
            <person name="Klein P."/>
            <person name="Conner P."/>
            <person name="Grauke L."/>
            <person name="Grimwood J."/>
            <person name="Schmutz J."/>
            <person name="Randall J.J."/>
        </authorList>
    </citation>
    <scope>NUCLEOTIDE SEQUENCE</scope>
    <source>
        <tissue evidence="9">Leaf</tissue>
    </source>
</reference>
<evidence type="ECO:0000256" key="4">
    <source>
        <dbReference type="ARBA" id="ARBA00022692"/>
    </source>
</evidence>
<comment type="caution">
    <text evidence="9">The sequence shown here is derived from an EMBL/GenBank/DDBJ whole genome shotgun (WGS) entry which is preliminary data.</text>
</comment>
<feature type="transmembrane region" description="Helical" evidence="8">
    <location>
        <begin position="156"/>
        <end position="174"/>
    </location>
</feature>
<feature type="transmembrane region" description="Helical" evidence="8">
    <location>
        <begin position="257"/>
        <end position="277"/>
    </location>
</feature>
<dbReference type="GO" id="GO:0016020">
    <property type="term" value="C:membrane"/>
    <property type="evidence" value="ECO:0007669"/>
    <property type="project" value="UniProtKB-SubCell"/>
</dbReference>
<dbReference type="Pfam" id="PF03169">
    <property type="entry name" value="OPT"/>
    <property type="match status" value="2"/>
</dbReference>
<dbReference type="InterPro" id="IPR045035">
    <property type="entry name" value="YSL-like"/>
</dbReference>
<keyword evidence="5 8" id="KW-1133">Transmembrane helix</keyword>
<evidence type="ECO:0000256" key="7">
    <source>
        <dbReference type="SAM" id="MobiDB-lite"/>
    </source>
</evidence>
<feature type="compositionally biased region" description="Polar residues" evidence="7">
    <location>
        <begin position="1"/>
        <end position="24"/>
    </location>
</feature>
<gene>
    <name evidence="9" type="ORF">I3842_11G184400</name>
</gene>
<feature type="transmembrane region" description="Helical" evidence="8">
    <location>
        <begin position="514"/>
        <end position="533"/>
    </location>
</feature>
<feature type="transmembrane region" description="Helical" evidence="8">
    <location>
        <begin position="575"/>
        <end position="593"/>
    </location>
</feature>
<feature type="transmembrane region" description="Helical" evidence="8">
    <location>
        <begin position="317"/>
        <end position="338"/>
    </location>
</feature>
<evidence type="ECO:0000256" key="2">
    <source>
        <dbReference type="ARBA" id="ARBA00010276"/>
    </source>
</evidence>
<feature type="transmembrane region" description="Helical" evidence="8">
    <location>
        <begin position="401"/>
        <end position="421"/>
    </location>
</feature>
<feature type="transmembrane region" description="Helical" evidence="8">
    <location>
        <begin position="116"/>
        <end position="135"/>
    </location>
</feature>
<dbReference type="InterPro" id="IPR004813">
    <property type="entry name" value="OPT"/>
</dbReference>
<protein>
    <submittedName>
        <fullName evidence="9">Uncharacterized protein</fullName>
    </submittedName>
</protein>
<sequence>MEIIETNSSTQAKSQQHRSMQPTTSEEHEQQYSDYNGTRDNLPPQYERLAKDGSRGNGSTEGFSMSMVEVAFKIKEVPTWTNQITLRSLIVSVGLGTFFAMLAIKQSLSTGVLSPVTIYTSVVGYSSIKAWLMILETSGIVGQPFTRQENAIIQSCVVGITGVCFSGGLGNYLFSMSSTVAARYTVGNDPQNIKDPGTAWMIAYLFVANFSGFFFMIPLQKYMLLKLKLGYPSGLSIGHLLNTIHSPLTSKFARERLVTLGKFFSFSFFWSCFLWMFSGGRNCGFSTLPIFGFAARDKSFYFEFYTAHVGVGMLCPYSTSFSVLVGSILSWGILFPFLRSKRGICGTDNHHDHLHRHIPVNAGPLFSDPDHESNDIASTNCCTDTRIRNQNFLNELIPNKVAIVGVVALVAVAAISLPILFPPVKWYYVLCMYAIAGPVAFSRAHVAGLTDMNPTANFGRAAMFVFGAWAGVNHGGVLVALVACGVMMSFVSPASQLMSDLKTGYLTLASSKSIFVSKIFGNMIGCIICPLIFKYYRSHYRGFGGPKSPFSVLMAPYFREGAIAGLQGYKGLPMYAVHFCVAFFIAAIVINIIKELLPEKVSKYVPIPIAMGIPFHVGGYISISFCIGSLILFLWRRKNRATADAYSQIVGTALLCGEGFWVLIESILALVNILPPACATFLPGQY</sequence>
<dbReference type="AlphaFoldDB" id="A0A922DSM7"/>
<keyword evidence="4 8" id="KW-0812">Transmembrane</keyword>
<dbReference type="Proteomes" id="UP000811246">
    <property type="component" value="Chromosome 11"/>
</dbReference>
<feature type="transmembrane region" description="Helical" evidence="8">
    <location>
        <begin position="613"/>
        <end position="635"/>
    </location>
</feature>
<evidence type="ECO:0000256" key="3">
    <source>
        <dbReference type="ARBA" id="ARBA00022448"/>
    </source>
</evidence>
<feature type="transmembrane region" description="Helical" evidence="8">
    <location>
        <begin position="199"/>
        <end position="219"/>
    </location>
</feature>
<evidence type="ECO:0000313" key="10">
    <source>
        <dbReference type="Proteomes" id="UP000811246"/>
    </source>
</evidence>
<dbReference type="EMBL" id="CM031835">
    <property type="protein sequence ID" value="KAG6689610.1"/>
    <property type="molecule type" value="Genomic_DNA"/>
</dbReference>
<feature type="transmembrane region" description="Helical" evidence="8">
    <location>
        <begin position="84"/>
        <end position="104"/>
    </location>
</feature>
<proteinExistence type="inferred from homology"/>
<evidence type="ECO:0000256" key="8">
    <source>
        <dbReference type="SAM" id="Phobius"/>
    </source>
</evidence>
<name>A0A922DSM7_CARIL</name>
<comment type="similarity">
    <text evidence="2">Belongs to the YSL (TC 2.A.67.2) family.</text>
</comment>
<keyword evidence="3" id="KW-0813">Transport</keyword>
<evidence type="ECO:0000313" key="9">
    <source>
        <dbReference type="EMBL" id="KAG6689610.1"/>
    </source>
</evidence>
<accession>A0A922DSM7</accession>
<comment type="subcellular location">
    <subcellularLocation>
        <location evidence="1">Membrane</location>
        <topology evidence="1">Multi-pass membrane protein</topology>
    </subcellularLocation>
</comment>
<feature type="region of interest" description="Disordered" evidence="7">
    <location>
        <begin position="1"/>
        <end position="60"/>
    </location>
</feature>